<accession>A0ACD6ATY0</accession>
<protein>
    <submittedName>
        <fullName evidence="1">Uncharacterized protein</fullName>
    </submittedName>
</protein>
<organism evidence="1 2">
    <name type="scientific">Avena sativa</name>
    <name type="common">Oat</name>
    <dbReference type="NCBI Taxonomy" id="4498"/>
    <lineage>
        <taxon>Eukaryota</taxon>
        <taxon>Viridiplantae</taxon>
        <taxon>Streptophyta</taxon>
        <taxon>Embryophyta</taxon>
        <taxon>Tracheophyta</taxon>
        <taxon>Spermatophyta</taxon>
        <taxon>Magnoliopsida</taxon>
        <taxon>Liliopsida</taxon>
        <taxon>Poales</taxon>
        <taxon>Poaceae</taxon>
        <taxon>BOP clade</taxon>
        <taxon>Pooideae</taxon>
        <taxon>Poodae</taxon>
        <taxon>Poeae</taxon>
        <taxon>Poeae Chloroplast Group 1 (Aveneae type)</taxon>
        <taxon>Aveninae</taxon>
        <taxon>Avena</taxon>
    </lineage>
</organism>
<sequence>MLPFEPGTARSETASDLLRTRDEILTEARQRLLQAQQLARKYYDAHHREAEFAVDDWVCLRLLHRTTQSLDPRSKHKLGPRYAGPFRVLERVGTLAYRLELPAGSRLHDVFHVGLLKAYRGDPPAAPPALPPTSDGRLLPAPAKVAKVMQAQQRRGVWHVLVQWAGLPEEEATWEQLDDFRQQFPDVQLEDELFEKAGRDVMVGLQYTRKRPN</sequence>
<reference evidence="1" key="1">
    <citation type="submission" date="2025-09" db="UniProtKB">
        <authorList>
            <consortium name="EnsemblPlants"/>
        </authorList>
    </citation>
    <scope>IDENTIFICATION</scope>
</reference>
<dbReference type="Proteomes" id="UP001732700">
    <property type="component" value="Unassembled WGS sequence"/>
</dbReference>
<name>A0ACD6ATY0_AVESA</name>
<dbReference type="EnsemblPlants" id="AVESA.00010b.r2.UnG1450010.1">
    <property type="protein sequence ID" value="AVESA.00010b.r2.UnG1450010.1.CDS.1"/>
    <property type="gene ID" value="AVESA.00010b.r2.UnG1450010"/>
</dbReference>
<evidence type="ECO:0000313" key="1">
    <source>
        <dbReference type="EnsemblPlants" id="AVESA.00010b.r2.UnG1450010.1.CDS.1"/>
    </source>
</evidence>
<evidence type="ECO:0000313" key="2">
    <source>
        <dbReference type="Proteomes" id="UP001732700"/>
    </source>
</evidence>
<keyword evidence="2" id="KW-1185">Reference proteome</keyword>
<proteinExistence type="predicted"/>